<evidence type="ECO:0000313" key="4">
    <source>
        <dbReference type="Proteomes" id="UP000258309"/>
    </source>
</evidence>
<feature type="region of interest" description="Disordered" evidence="1">
    <location>
        <begin position="1"/>
        <end position="61"/>
    </location>
</feature>
<evidence type="ECO:0000256" key="2">
    <source>
        <dbReference type="SAM" id="Phobius"/>
    </source>
</evidence>
<evidence type="ECO:0000313" key="3">
    <source>
        <dbReference type="EMBL" id="RFU24070.1"/>
    </source>
</evidence>
<keyword evidence="4" id="KW-1185">Reference proteome</keyword>
<feature type="region of interest" description="Disordered" evidence="1">
    <location>
        <begin position="440"/>
        <end position="478"/>
    </location>
</feature>
<dbReference type="PANTHER" id="PTHR42032">
    <property type="entry name" value="YALI0E30679P"/>
    <property type="match status" value="1"/>
</dbReference>
<keyword evidence="2" id="KW-0812">Transmembrane</keyword>
<feature type="region of interest" description="Disordered" evidence="1">
    <location>
        <begin position="160"/>
        <end position="193"/>
    </location>
</feature>
<dbReference type="AlphaFoldDB" id="A0A3E2GSM1"/>
<evidence type="ECO:0000256" key="1">
    <source>
        <dbReference type="SAM" id="MobiDB-lite"/>
    </source>
</evidence>
<reference evidence="3 4" key="1">
    <citation type="submission" date="2018-05" db="EMBL/GenBank/DDBJ databases">
        <title>Draft genome sequence of Scytalidium lignicola DSM 105466, a ubiquitous saprotrophic fungus.</title>
        <authorList>
            <person name="Buettner E."/>
            <person name="Gebauer A.M."/>
            <person name="Hofrichter M."/>
            <person name="Liers C."/>
            <person name="Kellner H."/>
        </authorList>
    </citation>
    <scope>NUCLEOTIDE SEQUENCE [LARGE SCALE GENOMIC DNA]</scope>
    <source>
        <strain evidence="3 4">DSM 105466</strain>
    </source>
</reference>
<sequence length="478" mass="52929">MADDPTSTKNAPPVQGIRRAQTVDESLRLRKKPSRTRLSNPSLDGSPEIKRRRSSNFSEFSLNEARRTTDDLLLPTPHDPQLEVKHDSHWDSAPLAFALLPAIGGMMFQNGSSVVTDITLLGLAAIFLNWSVRIPWTWYHSAQEIRLREEQNSESIMAEEGIGDHGLQSPQELPGEVSEERSEEVPSTDPAPHEVRRLPVYQTALKELYLHEVFALLSCFLFPVLGAYLLHTIRSQLSRPSEGLVSNYNLTIFLLASELRPIGHLVKLIQSRTLHLQRIVNANPYASSNGKAVVTAATHADIVRRLDTLETRAFTTVEGPAEDAGAESTLNGKQPNSIAAEVRRSLQPDLDALNRAVRRYEKRATLQTFQTESRLSELESKVNDAISLAAAAANSRHASHGIVAVLFDWAMAAAIFPLHMFAILTSLPFKATMLLINSSKRDTVGPSTSDRSRKPASGKYPPNTRLAGDRHQSRVLKK</sequence>
<dbReference type="EMBL" id="NCSJ02000519">
    <property type="protein sequence ID" value="RFU24070.1"/>
    <property type="molecule type" value="Genomic_DNA"/>
</dbReference>
<organism evidence="3 4">
    <name type="scientific">Scytalidium lignicola</name>
    <name type="common">Hyphomycete</name>
    <dbReference type="NCBI Taxonomy" id="5539"/>
    <lineage>
        <taxon>Eukaryota</taxon>
        <taxon>Fungi</taxon>
        <taxon>Dikarya</taxon>
        <taxon>Ascomycota</taxon>
        <taxon>Pezizomycotina</taxon>
        <taxon>Leotiomycetes</taxon>
        <taxon>Leotiomycetes incertae sedis</taxon>
        <taxon>Scytalidium</taxon>
    </lineage>
</organism>
<name>A0A3E2GSM1_SCYLI</name>
<protein>
    <submittedName>
        <fullName evidence="3">Uncharacterized protein</fullName>
    </submittedName>
</protein>
<dbReference type="OrthoDB" id="5422510at2759"/>
<proteinExistence type="predicted"/>
<dbReference type="PANTHER" id="PTHR42032:SF1">
    <property type="entry name" value="YALI0E30679P"/>
    <property type="match status" value="1"/>
</dbReference>
<keyword evidence="2" id="KW-0472">Membrane</keyword>
<feature type="non-terminal residue" evidence="3">
    <location>
        <position position="1"/>
    </location>
</feature>
<feature type="transmembrane region" description="Helical" evidence="2">
    <location>
        <begin position="208"/>
        <end position="230"/>
    </location>
</feature>
<comment type="caution">
    <text evidence="3">The sequence shown here is derived from an EMBL/GenBank/DDBJ whole genome shotgun (WGS) entry which is preliminary data.</text>
</comment>
<feature type="compositionally biased region" description="Polar residues" evidence="1">
    <location>
        <begin position="1"/>
        <end position="10"/>
    </location>
</feature>
<dbReference type="Proteomes" id="UP000258309">
    <property type="component" value="Unassembled WGS sequence"/>
</dbReference>
<gene>
    <name evidence="3" type="ORF">B7463_g12268</name>
</gene>
<dbReference type="OMA" id="RLPWEWY"/>
<feature type="transmembrane region" description="Helical" evidence="2">
    <location>
        <begin position="114"/>
        <end position="132"/>
    </location>
</feature>
<feature type="transmembrane region" description="Helical" evidence="2">
    <location>
        <begin position="402"/>
        <end position="424"/>
    </location>
</feature>
<keyword evidence="2" id="KW-1133">Transmembrane helix</keyword>
<feature type="non-terminal residue" evidence="3">
    <location>
        <position position="478"/>
    </location>
</feature>
<accession>A0A3E2GSM1</accession>
<dbReference type="STRING" id="5539.A0A3E2GSM1"/>